<protein>
    <submittedName>
        <fullName evidence="3">Uncharacterized protein</fullName>
    </submittedName>
</protein>
<evidence type="ECO:0000313" key="4">
    <source>
        <dbReference type="Proteomes" id="UP000749559"/>
    </source>
</evidence>
<keyword evidence="4" id="KW-1185">Reference proteome</keyword>
<evidence type="ECO:0000256" key="2">
    <source>
        <dbReference type="SAM" id="Phobius"/>
    </source>
</evidence>
<keyword evidence="2" id="KW-0812">Transmembrane</keyword>
<organism evidence="3 4">
    <name type="scientific">Owenia fusiformis</name>
    <name type="common">Polychaete worm</name>
    <dbReference type="NCBI Taxonomy" id="6347"/>
    <lineage>
        <taxon>Eukaryota</taxon>
        <taxon>Metazoa</taxon>
        <taxon>Spiralia</taxon>
        <taxon>Lophotrochozoa</taxon>
        <taxon>Annelida</taxon>
        <taxon>Polychaeta</taxon>
        <taxon>Sedentaria</taxon>
        <taxon>Canalipalpata</taxon>
        <taxon>Sabellida</taxon>
        <taxon>Oweniida</taxon>
        <taxon>Oweniidae</taxon>
        <taxon>Owenia</taxon>
    </lineage>
</organism>
<dbReference type="AlphaFoldDB" id="A0A8J1YB54"/>
<feature type="region of interest" description="Disordered" evidence="1">
    <location>
        <begin position="107"/>
        <end position="255"/>
    </location>
</feature>
<feature type="transmembrane region" description="Helical" evidence="2">
    <location>
        <begin position="70"/>
        <end position="91"/>
    </location>
</feature>
<feature type="compositionally biased region" description="Polar residues" evidence="1">
    <location>
        <begin position="108"/>
        <end position="123"/>
    </location>
</feature>
<name>A0A8J1YB54_OWEFU</name>
<sequence>MTRRRYRDYPDRQPTICTNNDDKIDKVTNATYRMGQFICPMWDQADSMEHCCGPTNKQHCCGRQISSERLLGIILGCTLPVLILGIAIYMYCHAKAENKEIQEWLNESPGTHSKSEPTPNTGTAYQPPPQPVAQPVGVQPYPGAPAPGGYPTAPGGDMSKQPLPPGEGAAYPVNPGQQYPPGPGGPGYPPAGGPGYPPAGGPGYPPAGGPGYPPAGGPGYPPAGGPGYPPAGGPGYPPAGGPGYPPAGGPGYPPA</sequence>
<evidence type="ECO:0000313" key="3">
    <source>
        <dbReference type="EMBL" id="CAH1790304.1"/>
    </source>
</evidence>
<feature type="compositionally biased region" description="Low complexity" evidence="1">
    <location>
        <begin position="133"/>
        <end position="156"/>
    </location>
</feature>
<comment type="caution">
    <text evidence="3">The sequence shown here is derived from an EMBL/GenBank/DDBJ whole genome shotgun (WGS) entry which is preliminary data.</text>
</comment>
<evidence type="ECO:0000256" key="1">
    <source>
        <dbReference type="SAM" id="MobiDB-lite"/>
    </source>
</evidence>
<dbReference type="Proteomes" id="UP000749559">
    <property type="component" value="Unassembled WGS sequence"/>
</dbReference>
<dbReference type="EMBL" id="CAIIXF020000007">
    <property type="protein sequence ID" value="CAH1790304.1"/>
    <property type="molecule type" value="Genomic_DNA"/>
</dbReference>
<keyword evidence="2" id="KW-0472">Membrane</keyword>
<proteinExistence type="predicted"/>
<feature type="non-terminal residue" evidence="3">
    <location>
        <position position="255"/>
    </location>
</feature>
<accession>A0A8J1YB54</accession>
<gene>
    <name evidence="3" type="ORF">OFUS_LOCUS15524</name>
</gene>
<feature type="compositionally biased region" description="Pro residues" evidence="1">
    <location>
        <begin position="178"/>
        <end position="255"/>
    </location>
</feature>
<reference evidence="3" key="1">
    <citation type="submission" date="2022-03" db="EMBL/GenBank/DDBJ databases">
        <authorList>
            <person name="Martin C."/>
        </authorList>
    </citation>
    <scope>NUCLEOTIDE SEQUENCE</scope>
</reference>
<keyword evidence="2" id="KW-1133">Transmembrane helix</keyword>